<proteinExistence type="predicted"/>
<dbReference type="Gene3D" id="3.60.20.40">
    <property type="match status" value="1"/>
</dbReference>
<dbReference type="EMBL" id="JAPIUZ010000001">
    <property type="protein sequence ID" value="MCX2563190.1"/>
    <property type="molecule type" value="Genomic_DNA"/>
</dbReference>
<organism evidence="1 2">
    <name type="scientific">Acetobacter thailandicus</name>
    <dbReference type="NCBI Taxonomy" id="1502842"/>
    <lineage>
        <taxon>Bacteria</taxon>
        <taxon>Pseudomonadati</taxon>
        <taxon>Pseudomonadota</taxon>
        <taxon>Alphaproteobacteria</taxon>
        <taxon>Acetobacterales</taxon>
        <taxon>Acetobacteraceae</taxon>
        <taxon>Acetobacter</taxon>
    </lineage>
</organism>
<dbReference type="Proteomes" id="UP001301152">
    <property type="component" value="Unassembled WGS sequence"/>
</dbReference>
<dbReference type="PANTHER" id="PTHR43881:SF1">
    <property type="entry name" value="GAMMA-GLUTAMYLTRANSPEPTIDASE (AFU_ORTHOLOGUE AFUA_4G13580)"/>
    <property type="match status" value="1"/>
</dbReference>
<dbReference type="InterPro" id="IPR052896">
    <property type="entry name" value="GGT-like_enzyme"/>
</dbReference>
<keyword evidence="2" id="KW-1185">Reference proteome</keyword>
<keyword evidence="1" id="KW-0808">Transferase</keyword>
<dbReference type="Pfam" id="PF01019">
    <property type="entry name" value="G_glu_transpept"/>
    <property type="match status" value="1"/>
</dbReference>
<protein>
    <submittedName>
        <fullName evidence="1">Gamma-glutamyltransferase</fullName>
        <ecNumber evidence="1">2.3.2.2</ecNumber>
    </submittedName>
</protein>
<sequence>MTYRHWHIADGFSSPVRPVISGPAGAVSAAHPLAVFAAQDVLSRGGSAADAAIAAQAVLCVVAPDACGIGGDLFALVAEGEQTFAVSGAGAFPAKATRCTDEGANSITVPGIAGAWARMHARWGRLPFAIIFEKAIRLAEDGIVLSESLAQVVKAHTPRLERNGSSIWPLMSLKAGQLWVQPELASVLRRFAERGPECFYTTDYAADVARRVAAYGGALDEHDLSAHQTDIMQPLAIRLGEATVLVQPPPAQGVLLGMALKNFSRWSPETDVQADHIAVELTEASFAYRDRAAEGAALLDIALQADPDRASRRGGPRAYLHTAGVSVADCHGMVVSSLVSVFDDFGSCLLVPELGIMLNNRAGGFTTGANSWAAGRRPVHTLAPAMVRSQNGVMALATPGADGQVQTLLQVIDRMMRRGEDIASAVAAPRWRSEGGQLLVEDGHLSEAGLRALGHDIALRSSGALCFGAVACAGVEAGGEPFAVSDWRRNSWAGVV</sequence>
<dbReference type="PANTHER" id="PTHR43881">
    <property type="entry name" value="GAMMA-GLUTAMYLTRANSPEPTIDASE (AFU_ORTHOLOGUE AFUA_4G13580)"/>
    <property type="match status" value="1"/>
</dbReference>
<dbReference type="GO" id="GO:0103068">
    <property type="term" value="F:leukotriene C4 gamma-glutamyl transferase activity"/>
    <property type="evidence" value="ECO:0007669"/>
    <property type="project" value="UniProtKB-EC"/>
</dbReference>
<gene>
    <name evidence="1" type="ORF">OQ497_04330</name>
</gene>
<name>A0ABT3QD42_9PROT</name>
<dbReference type="InterPro" id="IPR043137">
    <property type="entry name" value="GGT_ssub_C"/>
</dbReference>
<evidence type="ECO:0000313" key="1">
    <source>
        <dbReference type="EMBL" id="MCX2563190.1"/>
    </source>
</evidence>
<dbReference type="InterPro" id="IPR029055">
    <property type="entry name" value="Ntn_hydrolases_N"/>
</dbReference>
<comment type="caution">
    <text evidence="1">The sequence shown here is derived from an EMBL/GenBank/DDBJ whole genome shotgun (WGS) entry which is preliminary data.</text>
</comment>
<reference evidence="1 2" key="1">
    <citation type="submission" date="2022-11" db="EMBL/GenBank/DDBJ databases">
        <title>Genome sequencing of Acetobacter type strain.</title>
        <authorList>
            <person name="Heo J."/>
            <person name="Lee D."/>
            <person name="Han B.-H."/>
            <person name="Hong S.-B."/>
            <person name="Kwon S.-W."/>
        </authorList>
    </citation>
    <scope>NUCLEOTIDE SEQUENCE [LARGE SCALE GENOMIC DNA]</scope>
    <source>
        <strain evidence="1 2">KACC 21253</strain>
    </source>
</reference>
<dbReference type="RefSeq" id="WP_173558977.1">
    <property type="nucleotide sequence ID" value="NZ_JAPIUZ010000001.1"/>
</dbReference>
<dbReference type="PRINTS" id="PR01210">
    <property type="entry name" value="GGTRANSPTASE"/>
</dbReference>
<evidence type="ECO:0000313" key="2">
    <source>
        <dbReference type="Proteomes" id="UP001301152"/>
    </source>
</evidence>
<accession>A0ABT3QD42</accession>
<dbReference type="EC" id="2.3.2.2" evidence="1"/>
<dbReference type="SUPFAM" id="SSF56235">
    <property type="entry name" value="N-terminal nucleophile aminohydrolases (Ntn hydrolases)"/>
    <property type="match status" value="1"/>
</dbReference>
<keyword evidence="1" id="KW-0012">Acyltransferase</keyword>